<evidence type="ECO:0000313" key="3">
    <source>
        <dbReference type="Proteomes" id="UP001620626"/>
    </source>
</evidence>
<comment type="caution">
    <text evidence="2">The sequence shown here is derived from an EMBL/GenBank/DDBJ whole genome shotgun (WGS) entry which is preliminary data.</text>
</comment>
<proteinExistence type="predicted"/>
<dbReference type="AlphaFoldDB" id="A0ABD2I0C4"/>
<name>A0ABD2I0C4_9BILA</name>
<reference evidence="2 3" key="1">
    <citation type="submission" date="2024-10" db="EMBL/GenBank/DDBJ databases">
        <authorList>
            <person name="Kim D."/>
        </authorList>
    </citation>
    <scope>NUCLEOTIDE SEQUENCE [LARGE SCALE GENOMIC DNA]</scope>
    <source>
        <strain evidence="2">BH-2024</strain>
    </source>
</reference>
<sequence length="119" mass="13431">MQLLTSYVVRRRLLLALTNQEEEDKDLLFLFCWSVGMRMDDRMTGEREEEEEETGDEEKGDGEEGGGSALCMPRGEAVASQCDGGGERRHPLPPAGKRHKSAEEILNLERVAHSENHFK</sequence>
<evidence type="ECO:0000313" key="2">
    <source>
        <dbReference type="EMBL" id="KAL3073999.1"/>
    </source>
</evidence>
<accession>A0ABD2I0C4</accession>
<gene>
    <name evidence="2" type="ORF">niasHT_039553</name>
</gene>
<dbReference type="EMBL" id="JBICBT010001303">
    <property type="protein sequence ID" value="KAL3073999.1"/>
    <property type="molecule type" value="Genomic_DNA"/>
</dbReference>
<protein>
    <submittedName>
        <fullName evidence="2">Uncharacterized protein</fullName>
    </submittedName>
</protein>
<feature type="region of interest" description="Disordered" evidence="1">
    <location>
        <begin position="42"/>
        <end position="102"/>
    </location>
</feature>
<dbReference type="Proteomes" id="UP001620626">
    <property type="component" value="Unassembled WGS sequence"/>
</dbReference>
<evidence type="ECO:0000256" key="1">
    <source>
        <dbReference type="SAM" id="MobiDB-lite"/>
    </source>
</evidence>
<feature type="compositionally biased region" description="Acidic residues" evidence="1">
    <location>
        <begin position="47"/>
        <end position="64"/>
    </location>
</feature>
<organism evidence="2 3">
    <name type="scientific">Heterodera trifolii</name>
    <dbReference type="NCBI Taxonomy" id="157864"/>
    <lineage>
        <taxon>Eukaryota</taxon>
        <taxon>Metazoa</taxon>
        <taxon>Ecdysozoa</taxon>
        <taxon>Nematoda</taxon>
        <taxon>Chromadorea</taxon>
        <taxon>Rhabditida</taxon>
        <taxon>Tylenchina</taxon>
        <taxon>Tylenchomorpha</taxon>
        <taxon>Tylenchoidea</taxon>
        <taxon>Heteroderidae</taxon>
        <taxon>Heteroderinae</taxon>
        <taxon>Heterodera</taxon>
    </lineage>
</organism>
<keyword evidence="3" id="KW-1185">Reference proteome</keyword>